<comment type="caution">
    <text evidence="8">The sequence shown here is derived from an EMBL/GenBank/DDBJ whole genome shotgun (WGS) entry which is preliminary data.</text>
</comment>
<evidence type="ECO:0000256" key="5">
    <source>
        <dbReference type="SAM" id="SignalP"/>
    </source>
</evidence>
<organism evidence="8 9">
    <name type="scientific">Thalassotalea eurytherma</name>
    <dbReference type="NCBI Taxonomy" id="1144278"/>
    <lineage>
        <taxon>Bacteria</taxon>
        <taxon>Pseudomonadati</taxon>
        <taxon>Pseudomonadota</taxon>
        <taxon>Gammaproteobacteria</taxon>
        <taxon>Alteromonadales</taxon>
        <taxon>Colwelliaceae</taxon>
        <taxon>Thalassotalea</taxon>
    </lineage>
</organism>
<keyword evidence="3" id="KW-0998">Cell outer membrane</keyword>
<evidence type="ECO:0000313" key="9">
    <source>
        <dbReference type="Proteomes" id="UP001157133"/>
    </source>
</evidence>
<dbReference type="NCBIfam" id="TIGR01782">
    <property type="entry name" value="TonB-Xanth-Caul"/>
    <property type="match status" value="1"/>
</dbReference>
<evidence type="ECO:0000256" key="4">
    <source>
        <dbReference type="RuleBase" id="RU003357"/>
    </source>
</evidence>
<evidence type="ECO:0000256" key="3">
    <source>
        <dbReference type="ARBA" id="ARBA00023237"/>
    </source>
</evidence>
<comment type="subcellular location">
    <subcellularLocation>
        <location evidence="1 4">Cell outer membrane</location>
    </subcellularLocation>
</comment>
<keyword evidence="9" id="KW-1185">Reference proteome</keyword>
<reference evidence="8 9" key="1">
    <citation type="submission" date="2023-03" db="EMBL/GenBank/DDBJ databases">
        <title>Draft genome sequence of Thalassotalea eurytherma JCM 18482T.</title>
        <authorList>
            <person name="Sawabe T."/>
        </authorList>
    </citation>
    <scope>NUCLEOTIDE SEQUENCE [LARGE SCALE GENOMIC DNA]</scope>
    <source>
        <strain evidence="8 9">JCM 18482</strain>
    </source>
</reference>
<sequence>MNLKRNKISLSVLLALGSSMLVPNYVIAQESEQETAEPEVEVIEVRGIRGSMIRSMDLKRDADGIMDAISAEEMGKFPDTNLAESLGRITGVSVSRSNGEGSEITVRGFGPEFNLVTLNGRQMPGTGFTRSFAFENLSSEGVSALEIQKSARAETPTGGLGATVNIVSTKPLNNPGTQGSFMAKGIYDESNVKYDDVTPEIAGVVSSTMLDDTFGVSLSFSHQRRDFQKQQANIQGWQYGEVLYGPNDLGEIVAQEQGIGRLPTLDDTRAIDPRAIDENGERIGAHFFPKDLNYGYEDIRRERNNGQLTLQYAPTENLTFTADYTASQATTAVESFGWGIWNNFGSNIIGYELDQNGTAIYADIAGDDGSFTSSKGTTDVDSKSIGFNVNWQITDSFNMEIDYHDSTSEVDNGADKGSGSQGQVILGSDKLVSKVYDFTSGEIPHYTINWDNGTNQLMASEIDSNFSQFLHTPGKSEIEQLQLHFAWATDYEYLTQVKFGAARTEQSLSGRNGWSGLRGGPGFNPSFTAIFPDDMFTVHDTGDFLDQFSGGGSGLSPNYFYTYDYDEAVSRQLAVLTEEILGDNAYYTDPYYAQDTMSRVEENTDSFYVQTDWEFELGDIYVSVNAGLRYETTDVVSPSEDSIPMQVNWVSAGEWITLYQDDAVATSNSASYDVWLPMIDFKFDLTDDVVARLSWGKSMTRAGLGNLLGGISYTGSPKIGARTGARGNTALKPFLSTNLDLSVEYYYEQGSYVSLGLFQKDVDDWIANSPFDQTLDGVHDIYQGERWNQAVNQIEQRGEIATDSAIFQQMLVNGHGNADGAIEADAATDPLLIWSINSPENVDKRTVQGAEFAVQHLFGESGFGVALNATFVDGDVEYDPAIYAEQPVLPGLSDSANFQMFYDLDGLSVKATYSWRDSYLIGLGQAQGTVIDTPPQYAKEYGQWDVSVNYDITENITIFFEGVNINNETEQGYGRYEEQFLFARQYGSRYALGGRIKF</sequence>
<dbReference type="Proteomes" id="UP001157133">
    <property type="component" value="Unassembled WGS sequence"/>
</dbReference>
<dbReference type="InterPro" id="IPR000531">
    <property type="entry name" value="Beta-barrel_TonB"/>
</dbReference>
<dbReference type="EMBL" id="BSSU01000002">
    <property type="protein sequence ID" value="GLX81079.1"/>
    <property type="molecule type" value="Genomic_DNA"/>
</dbReference>
<dbReference type="InterPro" id="IPR036942">
    <property type="entry name" value="Beta-barrel_TonB_sf"/>
</dbReference>
<comment type="similarity">
    <text evidence="4">Belongs to the TonB-dependent receptor family.</text>
</comment>
<accession>A0ABQ6H0J1</accession>
<evidence type="ECO:0000259" key="6">
    <source>
        <dbReference type="Pfam" id="PF00593"/>
    </source>
</evidence>
<proteinExistence type="inferred from homology"/>
<keyword evidence="8" id="KW-0675">Receptor</keyword>
<evidence type="ECO:0000256" key="1">
    <source>
        <dbReference type="ARBA" id="ARBA00004442"/>
    </source>
</evidence>
<feature type="signal peptide" evidence="5">
    <location>
        <begin position="1"/>
        <end position="28"/>
    </location>
</feature>
<protein>
    <submittedName>
        <fullName evidence="8">TonB-dependent receptor</fullName>
    </submittedName>
</protein>
<feature type="chain" id="PRO_5045237983" evidence="5">
    <location>
        <begin position="29"/>
        <end position="998"/>
    </location>
</feature>
<keyword evidence="2 4" id="KW-0472">Membrane</keyword>
<dbReference type="Gene3D" id="2.170.130.10">
    <property type="entry name" value="TonB-dependent receptor, plug domain"/>
    <property type="match status" value="1"/>
</dbReference>
<gene>
    <name evidence="8" type="primary">iroN_1</name>
    <name evidence="8" type="ORF">theurythT_05310</name>
</gene>
<dbReference type="InterPro" id="IPR012910">
    <property type="entry name" value="Plug_dom"/>
</dbReference>
<dbReference type="InterPro" id="IPR010104">
    <property type="entry name" value="TonB_rcpt_bac"/>
</dbReference>
<dbReference type="Pfam" id="PF07715">
    <property type="entry name" value="Plug"/>
    <property type="match status" value="1"/>
</dbReference>
<name>A0ABQ6H0J1_9GAMM</name>
<evidence type="ECO:0000313" key="8">
    <source>
        <dbReference type="EMBL" id="GLX81079.1"/>
    </source>
</evidence>
<evidence type="ECO:0000259" key="7">
    <source>
        <dbReference type="Pfam" id="PF07715"/>
    </source>
</evidence>
<evidence type="ECO:0000256" key="2">
    <source>
        <dbReference type="ARBA" id="ARBA00023136"/>
    </source>
</evidence>
<keyword evidence="5" id="KW-0732">Signal</keyword>
<dbReference type="SUPFAM" id="SSF56935">
    <property type="entry name" value="Porins"/>
    <property type="match status" value="1"/>
</dbReference>
<dbReference type="InterPro" id="IPR037066">
    <property type="entry name" value="Plug_dom_sf"/>
</dbReference>
<keyword evidence="4" id="KW-0798">TonB box</keyword>
<dbReference type="PANTHER" id="PTHR40980:SF3">
    <property type="entry name" value="TONB-DEPENDENT RECEPTOR-LIKE BETA-BARREL DOMAIN-CONTAINING PROTEIN"/>
    <property type="match status" value="1"/>
</dbReference>
<dbReference type="PANTHER" id="PTHR40980">
    <property type="entry name" value="PLUG DOMAIN-CONTAINING PROTEIN"/>
    <property type="match status" value="1"/>
</dbReference>
<dbReference type="Gene3D" id="2.40.170.20">
    <property type="entry name" value="TonB-dependent receptor, beta-barrel domain"/>
    <property type="match status" value="1"/>
</dbReference>
<feature type="domain" description="TonB-dependent receptor-like beta-barrel" evidence="6">
    <location>
        <begin position="444"/>
        <end position="964"/>
    </location>
</feature>
<dbReference type="Pfam" id="PF00593">
    <property type="entry name" value="TonB_dep_Rec_b-barrel"/>
    <property type="match status" value="1"/>
</dbReference>
<feature type="domain" description="TonB-dependent receptor plug" evidence="7">
    <location>
        <begin position="59"/>
        <end position="161"/>
    </location>
</feature>